<evidence type="ECO:0000256" key="3">
    <source>
        <dbReference type="ARBA" id="ARBA00022519"/>
    </source>
</evidence>
<reference evidence="7 8" key="1">
    <citation type="submission" date="2015-07" db="EMBL/GenBank/DDBJ databases">
        <title>Genome analysis of myxobacterium Chondromyces crocatus Cm c5 reveals a high potential for natural compound synthesis and the genetic basis for the loss of fruiting body formation.</title>
        <authorList>
            <person name="Zaburannyi N."/>
            <person name="Bunk B."/>
            <person name="Maier J."/>
            <person name="Overmann J."/>
            <person name="Mueller R."/>
        </authorList>
    </citation>
    <scope>NUCLEOTIDE SEQUENCE [LARGE SCALE GENOMIC DNA]</scope>
    <source>
        <strain evidence="7 8">Cm c5</strain>
    </source>
</reference>
<gene>
    <name evidence="7" type="ORF">CMC5_042060</name>
</gene>
<dbReference type="GO" id="GO:0009247">
    <property type="term" value="P:glycolipid biosynthetic process"/>
    <property type="evidence" value="ECO:0007669"/>
    <property type="project" value="UniProtKB-ARBA"/>
</dbReference>
<dbReference type="AlphaFoldDB" id="A0A0K1EHI4"/>
<protein>
    <recommendedName>
        <fullName evidence="9">Lipid A biosynthesis acyltransferase</fullName>
    </recommendedName>
</protein>
<evidence type="ECO:0000256" key="2">
    <source>
        <dbReference type="ARBA" id="ARBA00022475"/>
    </source>
</evidence>
<evidence type="ECO:0000313" key="8">
    <source>
        <dbReference type="Proteomes" id="UP000067626"/>
    </source>
</evidence>
<dbReference type="CDD" id="cd07984">
    <property type="entry name" value="LPLAT_LABLAT-like"/>
    <property type="match status" value="1"/>
</dbReference>
<keyword evidence="2" id="KW-1003">Cell membrane</keyword>
<dbReference type="GO" id="GO:0005886">
    <property type="term" value="C:plasma membrane"/>
    <property type="evidence" value="ECO:0007669"/>
    <property type="project" value="UniProtKB-SubCell"/>
</dbReference>
<proteinExistence type="predicted"/>
<organism evidence="7 8">
    <name type="scientific">Chondromyces crocatus</name>
    <dbReference type="NCBI Taxonomy" id="52"/>
    <lineage>
        <taxon>Bacteria</taxon>
        <taxon>Pseudomonadati</taxon>
        <taxon>Myxococcota</taxon>
        <taxon>Polyangia</taxon>
        <taxon>Polyangiales</taxon>
        <taxon>Polyangiaceae</taxon>
        <taxon>Chondromyces</taxon>
    </lineage>
</organism>
<dbReference type="STRING" id="52.CMC5_042060"/>
<dbReference type="PANTHER" id="PTHR30606">
    <property type="entry name" value="LIPID A BIOSYNTHESIS LAUROYL ACYLTRANSFERASE"/>
    <property type="match status" value="1"/>
</dbReference>
<evidence type="ECO:0008006" key="9">
    <source>
        <dbReference type="Google" id="ProtNLM"/>
    </source>
</evidence>
<dbReference type="GO" id="GO:0016746">
    <property type="term" value="F:acyltransferase activity"/>
    <property type="evidence" value="ECO:0007669"/>
    <property type="project" value="UniProtKB-KW"/>
</dbReference>
<dbReference type="PANTHER" id="PTHR30606:SF9">
    <property type="entry name" value="LIPID A BIOSYNTHESIS LAUROYLTRANSFERASE"/>
    <property type="match status" value="1"/>
</dbReference>
<evidence type="ECO:0000256" key="4">
    <source>
        <dbReference type="ARBA" id="ARBA00022679"/>
    </source>
</evidence>
<dbReference type="InterPro" id="IPR004960">
    <property type="entry name" value="LipA_acyltrans"/>
</dbReference>
<dbReference type="Pfam" id="PF03279">
    <property type="entry name" value="Lip_A_acyltrans"/>
    <property type="match status" value="1"/>
</dbReference>
<evidence type="ECO:0000256" key="5">
    <source>
        <dbReference type="ARBA" id="ARBA00023136"/>
    </source>
</evidence>
<sequence>MRFEVQGPPMPPLRERLRSALQSDSALWRRALLAGVHHGPEFWVRYSPPLFGLLFGAALPAKRKLVESNLRWIRGSRSPVVDLREISEVFASYASCLTEGLLLASERGFILKSRAQGVENYHAAAAAGRGVILATAHTGGWDLAGQIMRDVHQGGVVVVMQRERDAQARALQDEARARAGIQVVHAGESALDALPLLAHLRRGAAVALQIDRTPPGARSRQVSLFGTPWRCPEGPLTLAALSGAPILPVFTRRLGFLHYEAVASTPIWLPRRPSEAERAAAASAMVGAMERFVRESPTQWFHFVERDEGRDTMT</sequence>
<evidence type="ECO:0000313" key="7">
    <source>
        <dbReference type="EMBL" id="AKT40053.1"/>
    </source>
</evidence>
<keyword evidence="5" id="KW-0472">Membrane</keyword>
<dbReference type="Proteomes" id="UP000067626">
    <property type="component" value="Chromosome"/>
</dbReference>
<evidence type="ECO:0000256" key="6">
    <source>
        <dbReference type="ARBA" id="ARBA00023315"/>
    </source>
</evidence>
<dbReference type="EMBL" id="CP012159">
    <property type="protein sequence ID" value="AKT40053.1"/>
    <property type="molecule type" value="Genomic_DNA"/>
</dbReference>
<evidence type="ECO:0000256" key="1">
    <source>
        <dbReference type="ARBA" id="ARBA00004533"/>
    </source>
</evidence>
<comment type="subcellular location">
    <subcellularLocation>
        <location evidence="1">Cell inner membrane</location>
    </subcellularLocation>
</comment>
<accession>A0A0K1EHI4</accession>
<dbReference type="KEGG" id="ccro:CMC5_042060"/>
<keyword evidence="3" id="KW-0997">Cell inner membrane</keyword>
<keyword evidence="4" id="KW-0808">Transferase</keyword>
<keyword evidence="6" id="KW-0012">Acyltransferase</keyword>
<name>A0A0K1EHI4_CHOCO</name>
<keyword evidence="8" id="KW-1185">Reference proteome</keyword>